<evidence type="ECO:0000259" key="3">
    <source>
        <dbReference type="Pfam" id="PF04536"/>
    </source>
</evidence>
<dbReference type="KEGG" id="upv:EJN92_20155"/>
<evidence type="ECO:0000313" key="4">
    <source>
        <dbReference type="EMBL" id="AZP14108.1"/>
    </source>
</evidence>
<dbReference type="InterPro" id="IPR007621">
    <property type="entry name" value="TPM_dom"/>
</dbReference>
<dbReference type="PANTHER" id="PTHR30373:SF2">
    <property type="entry name" value="UPF0603 PROTEIN YGCG"/>
    <property type="match status" value="1"/>
</dbReference>
<keyword evidence="5" id="KW-1185">Reference proteome</keyword>
<feature type="chain" id="PRO_5018610253" evidence="2">
    <location>
        <begin position="21"/>
        <end position="234"/>
    </location>
</feature>
<dbReference type="AlphaFoldDB" id="A0A3Q9BTG6"/>
<evidence type="ECO:0000256" key="2">
    <source>
        <dbReference type="SAM" id="SignalP"/>
    </source>
</evidence>
<keyword evidence="1" id="KW-0812">Transmembrane</keyword>
<gene>
    <name evidence="4" type="ORF">EJN92_20155</name>
</gene>
<name>A0A3Q9BTG6_9BURK</name>
<protein>
    <submittedName>
        <fullName evidence="4">TPM domain-containing protein</fullName>
    </submittedName>
</protein>
<evidence type="ECO:0000256" key="1">
    <source>
        <dbReference type="SAM" id="Phobius"/>
    </source>
</evidence>
<organism evidence="4 5">
    <name type="scientific">Undibacterium parvum</name>
    <dbReference type="NCBI Taxonomy" id="401471"/>
    <lineage>
        <taxon>Bacteria</taxon>
        <taxon>Pseudomonadati</taxon>
        <taxon>Pseudomonadota</taxon>
        <taxon>Betaproteobacteria</taxon>
        <taxon>Burkholderiales</taxon>
        <taxon>Oxalobacteraceae</taxon>
        <taxon>Undibacterium</taxon>
    </lineage>
</organism>
<evidence type="ECO:0000313" key="5">
    <source>
        <dbReference type="Proteomes" id="UP000275663"/>
    </source>
</evidence>
<dbReference type="EMBL" id="CP034464">
    <property type="protein sequence ID" value="AZP14108.1"/>
    <property type="molecule type" value="Genomic_DNA"/>
</dbReference>
<reference evidence="4 5" key="1">
    <citation type="journal article" date="2011" name="Int. J. Syst. Evol. Microbiol.">
        <title>Description of Undibacterium oligocarboniphilum sp. nov., isolated from purified water, and Undibacterium pigrum strain CCUG 49012 as the type strain of Undibacterium parvum sp. nov., and emended descriptions of the genus Undibacterium and the species Undibacterium pigrum.</title>
        <authorList>
            <person name="Eder W."/>
            <person name="Wanner G."/>
            <person name="Ludwig W."/>
            <person name="Busse H.J."/>
            <person name="Ziemke-Kageler F."/>
            <person name="Lang E."/>
        </authorList>
    </citation>
    <scope>NUCLEOTIDE SEQUENCE [LARGE SCALE GENOMIC DNA]</scope>
    <source>
        <strain evidence="4 5">DSM 23061</strain>
    </source>
</reference>
<sequence length="234" mass="26049">MIMRLFIASIACLFCASALALSSDNPVVISNIEFPIPDQYLLVNDYFGLLTIARSVEINKKLQALEKHNGTQIVYMSVPSTGKLDIRDYAIKVANKWDLGNNGQGNGVLFLVCQDGNMYIYVGPGVAGALPDVKIARIFRDIAAPHFKLENYSEGIEATLDELIKAAKWEDTTPTFYNYLDATGYYFSPFLSIFERVKMLLTLERVLIGALVLFGVLYAAGLMISRRKKDRTAN</sequence>
<dbReference type="Pfam" id="PF04536">
    <property type="entry name" value="TPM_phosphatase"/>
    <property type="match status" value="1"/>
</dbReference>
<feature type="transmembrane region" description="Helical" evidence="1">
    <location>
        <begin position="206"/>
        <end position="224"/>
    </location>
</feature>
<feature type="signal peptide" evidence="2">
    <location>
        <begin position="1"/>
        <end position="20"/>
    </location>
</feature>
<keyword evidence="1" id="KW-1133">Transmembrane helix</keyword>
<keyword evidence="1" id="KW-0472">Membrane</keyword>
<proteinExistence type="predicted"/>
<dbReference type="PANTHER" id="PTHR30373">
    <property type="entry name" value="UPF0603 PROTEIN YGCG"/>
    <property type="match status" value="1"/>
</dbReference>
<accession>A0A3Q9BTG6</accession>
<keyword evidence="2" id="KW-0732">Signal</keyword>
<dbReference type="Proteomes" id="UP000275663">
    <property type="component" value="Chromosome"/>
</dbReference>
<dbReference type="Gene3D" id="3.10.310.50">
    <property type="match status" value="1"/>
</dbReference>
<feature type="domain" description="TPM" evidence="3">
    <location>
        <begin position="43"/>
        <end position="165"/>
    </location>
</feature>